<protein>
    <submittedName>
        <fullName evidence="1">Uncharacterized protein</fullName>
    </submittedName>
</protein>
<comment type="caution">
    <text evidence="1">The sequence shown here is derived from an EMBL/GenBank/DDBJ whole genome shotgun (WGS) entry which is preliminary data.</text>
</comment>
<reference evidence="1" key="1">
    <citation type="journal article" date="2021" name="PeerJ">
        <title>Extensive microbial diversity within the chicken gut microbiome revealed by metagenomics and culture.</title>
        <authorList>
            <person name="Gilroy R."/>
            <person name="Ravi A."/>
            <person name="Getino M."/>
            <person name="Pursley I."/>
            <person name="Horton D.L."/>
            <person name="Alikhan N.F."/>
            <person name="Baker D."/>
            <person name="Gharbi K."/>
            <person name="Hall N."/>
            <person name="Watson M."/>
            <person name="Adriaenssens E.M."/>
            <person name="Foster-Nyarko E."/>
            <person name="Jarju S."/>
            <person name="Secka A."/>
            <person name="Antonio M."/>
            <person name="Oren A."/>
            <person name="Chaudhuri R.R."/>
            <person name="La Ragione R."/>
            <person name="Hildebrand F."/>
            <person name="Pallen M.J."/>
        </authorList>
    </citation>
    <scope>NUCLEOTIDE SEQUENCE</scope>
    <source>
        <strain evidence="1">ChiBcec16-3735</strain>
    </source>
</reference>
<name>A0A9D2FGH3_9FIRM</name>
<evidence type="ECO:0000313" key="1">
    <source>
        <dbReference type="EMBL" id="HIZ58759.1"/>
    </source>
</evidence>
<evidence type="ECO:0000313" key="2">
    <source>
        <dbReference type="Proteomes" id="UP000824065"/>
    </source>
</evidence>
<gene>
    <name evidence="1" type="ORF">H9725_09360</name>
</gene>
<proteinExistence type="predicted"/>
<accession>A0A9D2FGH3</accession>
<reference evidence="1" key="2">
    <citation type="submission" date="2021-04" db="EMBL/GenBank/DDBJ databases">
        <authorList>
            <person name="Gilroy R."/>
        </authorList>
    </citation>
    <scope>NUCLEOTIDE SEQUENCE</scope>
    <source>
        <strain evidence="1">ChiBcec16-3735</strain>
    </source>
</reference>
<dbReference type="AlphaFoldDB" id="A0A9D2FGH3"/>
<organism evidence="1 2">
    <name type="scientific">Candidatus Faecalibacterium gallistercoris</name>
    <dbReference type="NCBI Taxonomy" id="2838579"/>
    <lineage>
        <taxon>Bacteria</taxon>
        <taxon>Bacillati</taxon>
        <taxon>Bacillota</taxon>
        <taxon>Clostridia</taxon>
        <taxon>Eubacteriales</taxon>
        <taxon>Oscillospiraceae</taxon>
        <taxon>Faecalibacterium</taxon>
    </lineage>
</organism>
<dbReference type="EMBL" id="DXBJ01000072">
    <property type="protein sequence ID" value="HIZ58759.1"/>
    <property type="molecule type" value="Genomic_DNA"/>
</dbReference>
<sequence length="255" mass="27339">MDNTKLKSRLATKAQTLQEVPAEREPASLVPAQSGYAALNSSTLDLIRENLKEQPLTYQMFDVVKSPSGGSTVFTVPGLSGDEAEKELTGIILDYTTPRAYWDTSDPVEGTPPTCLSHNSLVSEDGKACAHCPFNDYGSKDGETGAKACKESVLLFLLRPGNVLPLLVRVPVTSKGLFLKYAARLTSSLTPLNGVVTRITLQKATSRGGKPYALFHFEAVNALSSEEAASAKTFARQLMEAVKASEVMPKLETAG</sequence>
<dbReference type="Proteomes" id="UP000824065">
    <property type="component" value="Unassembled WGS sequence"/>
</dbReference>